<protein>
    <submittedName>
        <fullName evidence="1">Acyl-CoA desaturase</fullName>
    </submittedName>
</protein>
<comment type="caution">
    <text evidence="1">The sequence shown here is derived from an EMBL/GenBank/DDBJ whole genome shotgun (WGS) entry which is preliminary data.</text>
</comment>
<feature type="non-terminal residue" evidence="1">
    <location>
        <position position="93"/>
    </location>
</feature>
<accession>A0A7X5N424</accession>
<proteinExistence type="predicted"/>
<reference evidence="1 2" key="1">
    <citation type="submission" date="2019-11" db="EMBL/GenBank/DDBJ databases">
        <title>Genome-resolved metagenomics to study the prevalence of co-infection and intraspecific heterogeneity among plant pathogen metapopulations.</title>
        <authorList>
            <person name="Newberry E."/>
            <person name="Bhandari R."/>
            <person name="Kemble J."/>
            <person name="Sikora E."/>
            <person name="Potnis N."/>
        </authorList>
    </citation>
    <scope>NUCLEOTIDE SEQUENCE [LARGE SCALE GENOMIC DNA]</scope>
    <source>
        <strain evidence="1">Xp_Tom_Tuscaloosa_18b</strain>
    </source>
</reference>
<name>A0A7X5N424_XANPE</name>
<sequence>AKLRELLPRRLRKGLVDDGRWLKPDARAQLQAWVAQRPRMRTLVEYRARLTAVLEARSHDASERLKQLQQWCHEAEASGNAALQAYAARLKGY</sequence>
<organism evidence="1 2">
    <name type="scientific">Xanthomonas perforans</name>
    <dbReference type="NCBI Taxonomy" id="442694"/>
    <lineage>
        <taxon>Bacteria</taxon>
        <taxon>Pseudomonadati</taxon>
        <taxon>Pseudomonadota</taxon>
        <taxon>Gammaproteobacteria</taxon>
        <taxon>Lysobacterales</taxon>
        <taxon>Lysobacteraceae</taxon>
        <taxon>Xanthomonas</taxon>
    </lineage>
</organism>
<evidence type="ECO:0000313" key="1">
    <source>
        <dbReference type="EMBL" id="NEL80993.1"/>
    </source>
</evidence>
<dbReference type="AlphaFoldDB" id="A0A7X5N424"/>
<gene>
    <name evidence="1" type="ORF">G3W61_32590</name>
</gene>
<dbReference type="EMBL" id="JAAGYU010002127">
    <property type="protein sequence ID" value="NEL80993.1"/>
    <property type="molecule type" value="Genomic_DNA"/>
</dbReference>
<feature type="non-terminal residue" evidence="1">
    <location>
        <position position="1"/>
    </location>
</feature>
<dbReference type="Proteomes" id="UP000471082">
    <property type="component" value="Unassembled WGS sequence"/>
</dbReference>
<evidence type="ECO:0000313" key="2">
    <source>
        <dbReference type="Proteomes" id="UP000471082"/>
    </source>
</evidence>